<organism evidence="2 3">
    <name type="scientific">Hydnomerulius pinastri MD-312</name>
    <dbReference type="NCBI Taxonomy" id="994086"/>
    <lineage>
        <taxon>Eukaryota</taxon>
        <taxon>Fungi</taxon>
        <taxon>Dikarya</taxon>
        <taxon>Basidiomycota</taxon>
        <taxon>Agaricomycotina</taxon>
        <taxon>Agaricomycetes</taxon>
        <taxon>Agaricomycetidae</taxon>
        <taxon>Boletales</taxon>
        <taxon>Boletales incertae sedis</taxon>
        <taxon>Leucogyrophana</taxon>
    </lineage>
</organism>
<keyword evidence="1" id="KW-1133">Transmembrane helix</keyword>
<reference evidence="2 3" key="1">
    <citation type="submission" date="2014-04" db="EMBL/GenBank/DDBJ databases">
        <title>Evolutionary Origins and Diversification of the Mycorrhizal Mutualists.</title>
        <authorList>
            <consortium name="DOE Joint Genome Institute"/>
            <consortium name="Mycorrhizal Genomics Consortium"/>
            <person name="Kohler A."/>
            <person name="Kuo A."/>
            <person name="Nagy L.G."/>
            <person name="Floudas D."/>
            <person name="Copeland A."/>
            <person name="Barry K.W."/>
            <person name="Cichocki N."/>
            <person name="Veneault-Fourrey C."/>
            <person name="LaButti K."/>
            <person name="Lindquist E.A."/>
            <person name="Lipzen A."/>
            <person name="Lundell T."/>
            <person name="Morin E."/>
            <person name="Murat C."/>
            <person name="Riley R."/>
            <person name="Ohm R."/>
            <person name="Sun H."/>
            <person name="Tunlid A."/>
            <person name="Henrissat B."/>
            <person name="Grigoriev I.V."/>
            <person name="Hibbett D.S."/>
            <person name="Martin F."/>
        </authorList>
    </citation>
    <scope>NUCLEOTIDE SEQUENCE [LARGE SCALE GENOMIC DNA]</scope>
    <source>
        <strain evidence="2 3">MD-312</strain>
    </source>
</reference>
<evidence type="ECO:0000313" key="2">
    <source>
        <dbReference type="EMBL" id="KIJ63096.1"/>
    </source>
</evidence>
<evidence type="ECO:0000256" key="1">
    <source>
        <dbReference type="SAM" id="Phobius"/>
    </source>
</evidence>
<dbReference type="HOGENOM" id="CLU_2831496_0_0_1"/>
<keyword evidence="1" id="KW-0812">Transmembrane</keyword>
<evidence type="ECO:0000313" key="3">
    <source>
        <dbReference type="Proteomes" id="UP000053820"/>
    </source>
</evidence>
<name>A0A0C9WDJ8_9AGAM</name>
<protein>
    <submittedName>
        <fullName evidence="2">Uncharacterized protein</fullName>
    </submittedName>
</protein>
<dbReference type="OrthoDB" id="2679808at2759"/>
<dbReference type="AlphaFoldDB" id="A0A0C9WDJ8"/>
<keyword evidence="1" id="KW-0472">Membrane</keyword>
<keyword evidence="3" id="KW-1185">Reference proteome</keyword>
<feature type="transmembrane region" description="Helical" evidence="1">
    <location>
        <begin position="18"/>
        <end position="38"/>
    </location>
</feature>
<dbReference type="Proteomes" id="UP000053820">
    <property type="component" value="Unassembled WGS sequence"/>
</dbReference>
<proteinExistence type="predicted"/>
<dbReference type="EMBL" id="KN839852">
    <property type="protein sequence ID" value="KIJ63096.1"/>
    <property type="molecule type" value="Genomic_DNA"/>
</dbReference>
<sequence length="66" mass="7253">MTTDAAFQLAWGPGTCGFMLSLALFGATLGQSIFYFWYFQDDLKSLKAVVLVLMYVKSTLGHPLGI</sequence>
<accession>A0A0C9WDJ8</accession>
<gene>
    <name evidence="2" type="ORF">HYDPIDRAFT_29785</name>
</gene>